<dbReference type="Proteomes" id="UP000799755">
    <property type="component" value="Unassembled WGS sequence"/>
</dbReference>
<keyword evidence="2" id="KW-1185">Reference proteome</keyword>
<organism evidence="1 2">
    <name type="scientific">Lindgomyces ingoldianus</name>
    <dbReference type="NCBI Taxonomy" id="673940"/>
    <lineage>
        <taxon>Eukaryota</taxon>
        <taxon>Fungi</taxon>
        <taxon>Dikarya</taxon>
        <taxon>Ascomycota</taxon>
        <taxon>Pezizomycotina</taxon>
        <taxon>Dothideomycetes</taxon>
        <taxon>Pleosporomycetidae</taxon>
        <taxon>Pleosporales</taxon>
        <taxon>Lindgomycetaceae</taxon>
        <taxon>Lindgomyces</taxon>
    </lineage>
</organism>
<evidence type="ECO:0000313" key="1">
    <source>
        <dbReference type="EMBL" id="KAF2471765.1"/>
    </source>
</evidence>
<protein>
    <submittedName>
        <fullName evidence="1">Uncharacterized protein</fullName>
    </submittedName>
</protein>
<reference evidence="1" key="1">
    <citation type="journal article" date="2020" name="Stud. Mycol.">
        <title>101 Dothideomycetes genomes: a test case for predicting lifestyles and emergence of pathogens.</title>
        <authorList>
            <person name="Haridas S."/>
            <person name="Albert R."/>
            <person name="Binder M."/>
            <person name="Bloem J."/>
            <person name="Labutti K."/>
            <person name="Salamov A."/>
            <person name="Andreopoulos B."/>
            <person name="Baker S."/>
            <person name="Barry K."/>
            <person name="Bills G."/>
            <person name="Bluhm B."/>
            <person name="Cannon C."/>
            <person name="Castanera R."/>
            <person name="Culley D."/>
            <person name="Daum C."/>
            <person name="Ezra D."/>
            <person name="Gonzalez J."/>
            <person name="Henrissat B."/>
            <person name="Kuo A."/>
            <person name="Liang C."/>
            <person name="Lipzen A."/>
            <person name="Lutzoni F."/>
            <person name="Magnuson J."/>
            <person name="Mondo S."/>
            <person name="Nolan M."/>
            <person name="Ohm R."/>
            <person name="Pangilinan J."/>
            <person name="Park H.-J."/>
            <person name="Ramirez L."/>
            <person name="Alfaro M."/>
            <person name="Sun H."/>
            <person name="Tritt A."/>
            <person name="Yoshinaga Y."/>
            <person name="Zwiers L.-H."/>
            <person name="Turgeon B."/>
            <person name="Goodwin S."/>
            <person name="Spatafora J."/>
            <person name="Crous P."/>
            <person name="Grigoriev I."/>
        </authorList>
    </citation>
    <scope>NUCLEOTIDE SEQUENCE</scope>
    <source>
        <strain evidence="1">ATCC 200398</strain>
    </source>
</reference>
<name>A0ACB6QY27_9PLEO</name>
<gene>
    <name evidence="1" type="ORF">BDR25DRAFT_285369</name>
</gene>
<sequence length="750" mass="84753">MNSDAHPPHRVVPPSRRRDKPILSCTLCRRRKLKCDRQHPCKTCVDRGLSLSCSYAPSSASAKYESKASPNIHDRINQLERLVTTLMGPKENVQGISKKCSNMPDALPSNIGAFYSAIEPSPEADVPGTPDRVKLASDETRYTSSGHWTSILDGIAELKDQLDQIPTSAQPRDSDQGEIQGPDLLFGRQRHATRHELVSALPSRTETDELVNTYFESMDMAPTLIHRPTFLHEYAQFWEHPFETSVMWLGLLFGVLSVATRFNSVVDNYGDTADDELNVSLITAAMDSYRERLVQCLVLADYSKCPPFTIETLLLYYVSEYLRSRDTQFGTWILVGMIVRISFRMGYHRDPSRFPEISVFQGEMRRRMWAMIVQLDLMSSSQVGLPKMIQKSMYDTQEPRNLRDEDLDQNLTELPPSRPDTDNTAMLYALVRNRVIDVFGQIIDATSSTTQPAYQDIMQLDAALRDVFAQMPQSMKAIRAKDFEHVKEDSSMRRLYLGLTFLKAELMLHRPFLLLGRTDPRYEYSRLACLDAALEILEFQKILDSRPGAKIWSMKYRLWSISWRLSSLVNHDFLLATTVLALDLDRDMTSPLPVTSDDITNRVRFKTGQPTRVEIIKALTDAYGIWVHASRKSREAQKVAAAVRILLTKANADGALDPSNSAPVPPISYPDMLSPSQQFTNLLQQPGMKGWTDDVAGPAMHGIGNPHFVLPFPNAEVNPSMDLGGTFDWNAIESEFSFAGFEQDIQDYMG</sequence>
<evidence type="ECO:0000313" key="2">
    <source>
        <dbReference type="Proteomes" id="UP000799755"/>
    </source>
</evidence>
<accession>A0ACB6QY27</accession>
<comment type="caution">
    <text evidence="1">The sequence shown here is derived from an EMBL/GenBank/DDBJ whole genome shotgun (WGS) entry which is preliminary data.</text>
</comment>
<dbReference type="EMBL" id="MU003504">
    <property type="protein sequence ID" value="KAF2471765.1"/>
    <property type="molecule type" value="Genomic_DNA"/>
</dbReference>
<proteinExistence type="predicted"/>